<evidence type="ECO:0000313" key="2">
    <source>
        <dbReference type="EMBL" id="KAK3912338.1"/>
    </source>
</evidence>
<accession>A0AAE1H0L6</accession>
<name>A0AAE1H0L6_9NEOP</name>
<keyword evidence="3" id="KW-1185">Reference proteome</keyword>
<reference evidence="2" key="1">
    <citation type="submission" date="2021-07" db="EMBL/GenBank/DDBJ databases">
        <authorList>
            <person name="Catto M.A."/>
            <person name="Jacobson A."/>
            <person name="Kennedy G."/>
            <person name="Labadie P."/>
            <person name="Hunt B.G."/>
            <person name="Srinivasan R."/>
        </authorList>
    </citation>
    <scope>NUCLEOTIDE SEQUENCE</scope>
    <source>
        <strain evidence="2">PL_HMW_Pooled</strain>
        <tissue evidence="2">Head</tissue>
    </source>
</reference>
<comment type="caution">
    <text evidence="2">The sequence shown here is derived from an EMBL/GenBank/DDBJ whole genome shotgun (WGS) entry which is preliminary data.</text>
</comment>
<dbReference type="EMBL" id="JAHWGI010000292">
    <property type="protein sequence ID" value="KAK3912338.1"/>
    <property type="molecule type" value="Genomic_DNA"/>
</dbReference>
<evidence type="ECO:0000256" key="1">
    <source>
        <dbReference type="SAM" id="MobiDB-lite"/>
    </source>
</evidence>
<dbReference type="GO" id="GO:0016787">
    <property type="term" value="F:hydrolase activity"/>
    <property type="evidence" value="ECO:0007669"/>
    <property type="project" value="UniProtKB-KW"/>
</dbReference>
<protein>
    <submittedName>
        <fullName evidence="2">Ubiquitin carboxyl-terminal hydrolase puf</fullName>
    </submittedName>
</protein>
<evidence type="ECO:0000313" key="3">
    <source>
        <dbReference type="Proteomes" id="UP001219518"/>
    </source>
</evidence>
<feature type="compositionally biased region" description="Basic and acidic residues" evidence="1">
    <location>
        <begin position="16"/>
        <end position="26"/>
    </location>
</feature>
<keyword evidence="2" id="KW-0378">Hydrolase</keyword>
<reference evidence="2" key="2">
    <citation type="journal article" date="2023" name="BMC Genomics">
        <title>Pest status, molecular evolution, and epigenetic factors derived from the genome assembly of Frankliniella fusca, a thysanopteran phytovirus vector.</title>
        <authorList>
            <person name="Catto M.A."/>
            <person name="Labadie P.E."/>
            <person name="Jacobson A.L."/>
            <person name="Kennedy G.G."/>
            <person name="Srinivasan R."/>
            <person name="Hunt B.G."/>
        </authorList>
    </citation>
    <scope>NUCLEOTIDE SEQUENCE</scope>
    <source>
        <strain evidence="2">PL_HMW_Pooled</strain>
    </source>
</reference>
<proteinExistence type="predicted"/>
<feature type="region of interest" description="Disordered" evidence="1">
    <location>
        <begin position="1"/>
        <end position="41"/>
    </location>
</feature>
<gene>
    <name evidence="2" type="ORF">KUF71_021908</name>
</gene>
<feature type="compositionally biased region" description="Gly residues" evidence="1">
    <location>
        <begin position="27"/>
        <end position="39"/>
    </location>
</feature>
<dbReference type="Proteomes" id="UP001219518">
    <property type="component" value="Unassembled WGS sequence"/>
</dbReference>
<sequence>MCERPAGKVRRKKGRRERERRVKETEGCGGEGEGGGGGKEICLSQPGLVPVPVASAPCAVRLMPMIPGAPDPAGTARSRSRRDQTWQYTTLVRRSGLLIRIFTQITLRGSSE</sequence>
<dbReference type="AlphaFoldDB" id="A0AAE1H0L6"/>
<organism evidence="2 3">
    <name type="scientific">Frankliniella fusca</name>
    <dbReference type="NCBI Taxonomy" id="407009"/>
    <lineage>
        <taxon>Eukaryota</taxon>
        <taxon>Metazoa</taxon>
        <taxon>Ecdysozoa</taxon>
        <taxon>Arthropoda</taxon>
        <taxon>Hexapoda</taxon>
        <taxon>Insecta</taxon>
        <taxon>Pterygota</taxon>
        <taxon>Neoptera</taxon>
        <taxon>Paraneoptera</taxon>
        <taxon>Thysanoptera</taxon>
        <taxon>Terebrantia</taxon>
        <taxon>Thripoidea</taxon>
        <taxon>Thripidae</taxon>
        <taxon>Frankliniella</taxon>
    </lineage>
</organism>